<feature type="transmembrane region" description="Helical" evidence="12">
    <location>
        <begin position="12"/>
        <end position="34"/>
    </location>
</feature>
<sequence length="511" mass="54809">MSVRVDWRQSVALTGTVIKYLAVAMLVPLGISFVYGEDTVVFLISIAIAIVVGLALEQASDSHELGPREALLFVGLSWGAVAVIGAIPYVIAGYGTESALGEPVNALFESMSGFTTTGATATDEISFARHSHALLMWRQLTQWLGGMGIIVLMVAILPEAAVNGAQLIESEAPGPELQKLTPKIAETARLLWLFYLGFTVLYILILLGLHYTGYAPNMDAYNAVAHGFTTLPTGGFSPQAESIAYFSPAVQWAVIPFMLIAGMNFALFYLLLQDEYAAFLQDRELQAYLGANAGVAVILWGLLFTGSAPPLELGGITQGALENSLRQATFQVASLLNSTGYATSNFAEWGNTAQGVLLFAMFIGGSAGSTGGGVKIVRWLVVLKSIRRQLFTTAHPSAVRPVRLGGQVIDEDVINAIYGFTLLYLLTFGIATVFLLLDAGRVGLELTVFEAISASLATIGNIGPGFGFLGPFGTYELFPETSKLLMIFLMWIGRLEIIPVFVLFTGAFWNE</sequence>
<dbReference type="InterPro" id="IPR004772">
    <property type="entry name" value="TrkH"/>
</dbReference>
<dbReference type="InterPro" id="IPR003445">
    <property type="entry name" value="Cat_transpt"/>
</dbReference>
<comment type="caution">
    <text evidence="13">The sequence shown here is derived from an EMBL/GenBank/DDBJ whole genome shotgun (WGS) entry which is preliminary data.</text>
</comment>
<keyword evidence="5" id="KW-0997">Cell inner membrane</keyword>
<keyword evidence="3" id="KW-0813">Transport</keyword>
<evidence type="ECO:0000313" key="14">
    <source>
        <dbReference type="Proteomes" id="UP000011687"/>
    </source>
</evidence>
<feature type="transmembrane region" description="Helical" evidence="12">
    <location>
        <begin position="413"/>
        <end position="437"/>
    </location>
</feature>
<keyword evidence="6" id="KW-0633">Potassium transport</keyword>
<feature type="transmembrane region" description="Helical" evidence="12">
    <location>
        <begin position="140"/>
        <end position="157"/>
    </location>
</feature>
<evidence type="ECO:0000256" key="6">
    <source>
        <dbReference type="ARBA" id="ARBA00022538"/>
    </source>
</evidence>
<keyword evidence="11 12" id="KW-0472">Membrane</keyword>
<evidence type="ECO:0000256" key="8">
    <source>
        <dbReference type="ARBA" id="ARBA00022958"/>
    </source>
</evidence>
<feature type="transmembrane region" description="Helical" evidence="12">
    <location>
        <begin position="284"/>
        <end position="303"/>
    </location>
</feature>
<feature type="transmembrane region" description="Helical" evidence="12">
    <location>
        <begin position="249"/>
        <end position="272"/>
    </location>
</feature>
<evidence type="ECO:0000256" key="10">
    <source>
        <dbReference type="ARBA" id="ARBA00023065"/>
    </source>
</evidence>
<comment type="subcellular location">
    <subcellularLocation>
        <location evidence="1">Cell inner membrane</location>
        <topology evidence="1">Multi-pass membrane protein</topology>
    </subcellularLocation>
</comment>
<dbReference type="Pfam" id="PF02386">
    <property type="entry name" value="TrkH"/>
    <property type="match status" value="1"/>
</dbReference>
<feature type="transmembrane region" description="Helical" evidence="12">
    <location>
        <begin position="71"/>
        <end position="91"/>
    </location>
</feature>
<evidence type="ECO:0000256" key="3">
    <source>
        <dbReference type="ARBA" id="ARBA00022448"/>
    </source>
</evidence>
<dbReference type="Proteomes" id="UP000011687">
    <property type="component" value="Unassembled WGS sequence"/>
</dbReference>
<feature type="transmembrane region" description="Helical" evidence="12">
    <location>
        <begin position="449"/>
        <end position="472"/>
    </location>
</feature>
<dbReference type="PATRIC" id="fig|662475.6.peg.262"/>
<dbReference type="PANTHER" id="PTHR32024">
    <property type="entry name" value="TRK SYSTEM POTASSIUM UPTAKE PROTEIN TRKG-RELATED"/>
    <property type="match status" value="1"/>
</dbReference>
<evidence type="ECO:0000256" key="11">
    <source>
        <dbReference type="ARBA" id="ARBA00023136"/>
    </source>
</evidence>
<feature type="transmembrane region" description="Helical" evidence="12">
    <location>
        <begin position="40"/>
        <end position="59"/>
    </location>
</feature>
<gene>
    <name evidence="13" type="ORF">C435_01360</name>
</gene>
<keyword evidence="10" id="KW-0406">Ion transport</keyword>
<dbReference type="EMBL" id="AOLS01000009">
    <property type="protein sequence ID" value="EMA26149.1"/>
    <property type="molecule type" value="Genomic_DNA"/>
</dbReference>
<dbReference type="PIRSF" id="PIRSF006247">
    <property type="entry name" value="TrkH"/>
    <property type="match status" value="1"/>
</dbReference>
<dbReference type="GO" id="GO:0015379">
    <property type="term" value="F:potassium:chloride symporter activity"/>
    <property type="evidence" value="ECO:0007669"/>
    <property type="project" value="InterPro"/>
</dbReference>
<dbReference type="GO" id="GO:0005886">
    <property type="term" value="C:plasma membrane"/>
    <property type="evidence" value="ECO:0007669"/>
    <property type="project" value="UniProtKB-SubCell"/>
</dbReference>
<proteinExistence type="inferred from homology"/>
<dbReference type="PANTHER" id="PTHR32024:SF2">
    <property type="entry name" value="TRK SYSTEM POTASSIUM UPTAKE PROTEIN TRKG-RELATED"/>
    <property type="match status" value="1"/>
</dbReference>
<protein>
    <submittedName>
        <fullName evidence="13">Potassium uptake protein TrkH</fullName>
    </submittedName>
</protein>
<dbReference type="RefSeq" id="WP_007187799.1">
    <property type="nucleotide sequence ID" value="NZ_AOLS01000009.1"/>
</dbReference>
<evidence type="ECO:0000256" key="7">
    <source>
        <dbReference type="ARBA" id="ARBA00022692"/>
    </source>
</evidence>
<evidence type="ECO:0000256" key="1">
    <source>
        <dbReference type="ARBA" id="ARBA00004429"/>
    </source>
</evidence>
<feature type="transmembrane region" description="Helical" evidence="12">
    <location>
        <begin position="356"/>
        <end position="381"/>
    </location>
</feature>
<reference evidence="13 14" key="1">
    <citation type="journal article" date="2014" name="PLoS Genet.">
        <title>Phylogenetically driven sequencing of extremely halophilic archaea reveals strategies for static and dynamic osmo-response.</title>
        <authorList>
            <person name="Becker E.A."/>
            <person name="Seitzer P.M."/>
            <person name="Tritt A."/>
            <person name="Larsen D."/>
            <person name="Krusor M."/>
            <person name="Yao A.I."/>
            <person name="Wu D."/>
            <person name="Madern D."/>
            <person name="Eisen J.A."/>
            <person name="Darling A.E."/>
            <person name="Facciotti M.T."/>
        </authorList>
    </citation>
    <scope>NUCLEOTIDE SEQUENCE [LARGE SCALE GENOMIC DNA]</scope>
    <source>
        <strain evidence="13 14">ATCC 33799</strain>
    </source>
</reference>
<keyword evidence="9 12" id="KW-1133">Transmembrane helix</keyword>
<keyword evidence="14" id="KW-1185">Reference proteome</keyword>
<keyword evidence="4" id="KW-1003">Cell membrane</keyword>
<feature type="transmembrane region" description="Helical" evidence="12">
    <location>
        <begin position="484"/>
        <end position="509"/>
    </location>
</feature>
<feature type="transmembrane region" description="Helical" evidence="12">
    <location>
        <begin position="190"/>
        <end position="211"/>
    </location>
</feature>
<evidence type="ECO:0000256" key="9">
    <source>
        <dbReference type="ARBA" id="ARBA00022989"/>
    </source>
</evidence>
<keyword evidence="8" id="KW-0630">Potassium</keyword>
<comment type="similarity">
    <text evidence="2">Belongs to the TrkH potassium transport family.</text>
</comment>
<organism evidence="13 14">
    <name type="scientific">Haloarcula marismortui ATCC 33799</name>
    <dbReference type="NCBI Taxonomy" id="662475"/>
    <lineage>
        <taxon>Archaea</taxon>
        <taxon>Methanobacteriati</taxon>
        <taxon>Methanobacteriota</taxon>
        <taxon>Stenosarchaea group</taxon>
        <taxon>Halobacteria</taxon>
        <taxon>Halobacteriales</taxon>
        <taxon>Haloarculaceae</taxon>
        <taxon>Haloarcula</taxon>
    </lineage>
</organism>
<keyword evidence="7 12" id="KW-0812">Transmembrane</keyword>
<evidence type="ECO:0000256" key="5">
    <source>
        <dbReference type="ARBA" id="ARBA00022519"/>
    </source>
</evidence>
<evidence type="ECO:0000256" key="4">
    <source>
        <dbReference type="ARBA" id="ARBA00022475"/>
    </source>
</evidence>
<evidence type="ECO:0000256" key="12">
    <source>
        <dbReference type="SAM" id="Phobius"/>
    </source>
</evidence>
<name>M0L121_9EURY</name>
<evidence type="ECO:0000256" key="2">
    <source>
        <dbReference type="ARBA" id="ARBA00009137"/>
    </source>
</evidence>
<dbReference type="AlphaFoldDB" id="M0L121"/>
<evidence type="ECO:0000313" key="13">
    <source>
        <dbReference type="EMBL" id="EMA26149.1"/>
    </source>
</evidence>
<accession>M0L121</accession>